<evidence type="ECO:0000259" key="1">
    <source>
        <dbReference type="Pfam" id="PF02541"/>
    </source>
</evidence>
<dbReference type="GO" id="GO:0016462">
    <property type="term" value="F:pyrophosphatase activity"/>
    <property type="evidence" value="ECO:0007669"/>
    <property type="project" value="TreeGrafter"/>
</dbReference>
<dbReference type="EMBL" id="JADKGY010000001">
    <property type="protein sequence ID" value="MBK9981667.1"/>
    <property type="molecule type" value="Genomic_DNA"/>
</dbReference>
<accession>A0A9D7STQ4</accession>
<dbReference type="SUPFAM" id="SSF53067">
    <property type="entry name" value="Actin-like ATPase domain"/>
    <property type="match status" value="2"/>
</dbReference>
<dbReference type="Gene3D" id="3.30.420.150">
    <property type="entry name" value="Exopolyphosphatase. Domain 2"/>
    <property type="match status" value="1"/>
</dbReference>
<dbReference type="AlphaFoldDB" id="A0A9D7STQ4"/>
<dbReference type="PANTHER" id="PTHR30005">
    <property type="entry name" value="EXOPOLYPHOSPHATASE"/>
    <property type="match status" value="1"/>
</dbReference>
<dbReference type="InterPro" id="IPR043129">
    <property type="entry name" value="ATPase_NBD"/>
</dbReference>
<reference evidence="2 3" key="1">
    <citation type="submission" date="2020-10" db="EMBL/GenBank/DDBJ databases">
        <title>Connecting structure to function with the recovery of over 1000 high-quality activated sludge metagenome-assembled genomes encoding full-length rRNA genes using long-read sequencing.</title>
        <authorList>
            <person name="Singleton C.M."/>
            <person name="Petriglieri F."/>
            <person name="Kristensen J.M."/>
            <person name="Kirkegaard R.H."/>
            <person name="Michaelsen T.Y."/>
            <person name="Andersen M.H."/>
            <person name="Karst S.M."/>
            <person name="Dueholm M.S."/>
            <person name="Nielsen P.H."/>
            <person name="Albertsen M."/>
        </authorList>
    </citation>
    <scope>NUCLEOTIDE SEQUENCE [LARGE SCALE GENOMIC DNA]</scope>
    <source>
        <strain evidence="2">Ribe_18-Q3-R11-54_MAXAC.273</strain>
    </source>
</reference>
<evidence type="ECO:0000313" key="2">
    <source>
        <dbReference type="EMBL" id="MBK9981667.1"/>
    </source>
</evidence>
<organism evidence="2 3">
    <name type="scientific">Candidatus Opimibacter skivensis</name>
    <dbReference type="NCBI Taxonomy" id="2982028"/>
    <lineage>
        <taxon>Bacteria</taxon>
        <taxon>Pseudomonadati</taxon>
        <taxon>Bacteroidota</taxon>
        <taxon>Saprospiria</taxon>
        <taxon>Saprospirales</taxon>
        <taxon>Saprospiraceae</taxon>
        <taxon>Candidatus Opimibacter</taxon>
    </lineage>
</organism>
<dbReference type="InterPro" id="IPR050273">
    <property type="entry name" value="GppA/Ppx_hydrolase"/>
</dbReference>
<gene>
    <name evidence="2" type="ORF">IPP15_04460</name>
</gene>
<dbReference type="Pfam" id="PF02541">
    <property type="entry name" value="Ppx-GppA"/>
    <property type="match status" value="1"/>
</dbReference>
<dbReference type="InterPro" id="IPR003695">
    <property type="entry name" value="Ppx_GppA_N"/>
</dbReference>
<dbReference type="PANTHER" id="PTHR30005:SF0">
    <property type="entry name" value="RETROGRADE REGULATION PROTEIN 2"/>
    <property type="match status" value="1"/>
</dbReference>
<evidence type="ECO:0000313" key="3">
    <source>
        <dbReference type="Proteomes" id="UP000808337"/>
    </source>
</evidence>
<comment type="caution">
    <text evidence="2">The sequence shown here is derived from an EMBL/GenBank/DDBJ whole genome shotgun (WGS) entry which is preliminary data.</text>
</comment>
<proteinExistence type="predicted"/>
<dbReference type="Proteomes" id="UP000808337">
    <property type="component" value="Unassembled WGS sequence"/>
</dbReference>
<name>A0A9D7STQ4_9BACT</name>
<sequence>MNEQRIAVIDLGSNTFHLLICELHQHGSWVTLLKERVYVKLADGGLEFIYEDAIQRAIDAMLRFSNLIREYEVSRTRAIGTSALREAWNGVAVAEKLSEVSGIPIEIIDGHQEARFILGGIKSVLPDMDQYGLIMDIGGGSVEFILFKKDIVAFAESFKIGVAVLYDTYHHSDPISEIQIQSLEQELDDKLALLIKLLKKTSVYYLVGASGSFEVLYEVLPKNITSTHWAELEITGIVEIMNTVILANIAERRKMREIPEERIDYIVVAYILIRYLFRKIAPSKLYYCEFALKEGVVEEMIRTNNE</sequence>
<dbReference type="Gene3D" id="3.30.420.40">
    <property type="match status" value="1"/>
</dbReference>
<feature type="domain" description="Ppx/GppA phosphatase N-terminal" evidence="1">
    <location>
        <begin position="26"/>
        <end position="301"/>
    </location>
</feature>
<protein>
    <recommendedName>
        <fullName evidence="1">Ppx/GppA phosphatase N-terminal domain-containing protein</fullName>
    </recommendedName>
</protein>